<feature type="region of interest" description="Disordered" evidence="1">
    <location>
        <begin position="53"/>
        <end position="94"/>
    </location>
</feature>
<evidence type="ECO:0000256" key="2">
    <source>
        <dbReference type="SAM" id="Phobius"/>
    </source>
</evidence>
<feature type="transmembrane region" description="Helical" evidence="2">
    <location>
        <begin position="6"/>
        <end position="22"/>
    </location>
</feature>
<dbReference type="HOGENOM" id="CLU_114421_0_0_9"/>
<keyword evidence="2" id="KW-0812">Transmembrane</keyword>
<gene>
    <name evidence="3" type="ordered locus">GTNG_2803</name>
</gene>
<organism evidence="3 4">
    <name type="scientific">Geobacillus thermodenitrificans (strain NG80-2)</name>
    <dbReference type="NCBI Taxonomy" id="420246"/>
    <lineage>
        <taxon>Bacteria</taxon>
        <taxon>Bacillati</taxon>
        <taxon>Bacillota</taxon>
        <taxon>Bacilli</taxon>
        <taxon>Bacillales</taxon>
        <taxon>Anoxybacillaceae</taxon>
        <taxon>Geobacillus</taxon>
    </lineage>
</organism>
<proteinExistence type="predicted"/>
<accession>A4IS44</accession>
<protein>
    <submittedName>
        <fullName evidence="3">Uncharacterized protein</fullName>
    </submittedName>
</protein>
<keyword evidence="2" id="KW-0472">Membrane</keyword>
<dbReference type="AlphaFoldDB" id="A4IS44"/>
<dbReference type="EMBL" id="CP000557">
    <property type="protein sequence ID" value="ABO68148.1"/>
    <property type="molecule type" value="Genomic_DNA"/>
</dbReference>
<evidence type="ECO:0000256" key="1">
    <source>
        <dbReference type="SAM" id="MobiDB-lite"/>
    </source>
</evidence>
<name>A4IS44_GEOTN</name>
<feature type="transmembrane region" description="Helical" evidence="2">
    <location>
        <begin position="29"/>
        <end position="49"/>
    </location>
</feature>
<reference evidence="3 4" key="1">
    <citation type="journal article" date="2007" name="Proc. Natl. Acad. Sci. U.S.A.">
        <title>Genome and proteome of long-chain alkane degrading Geobacillus thermodenitrificans NG80-2 isolated from a deep-subsurface oil reservoir.</title>
        <authorList>
            <person name="Feng L."/>
            <person name="Wang W."/>
            <person name="Cheng J."/>
            <person name="Ren Y."/>
            <person name="Zhao G."/>
            <person name="Gao C."/>
            <person name="Tang Y."/>
            <person name="Liu X."/>
            <person name="Han W."/>
            <person name="Peng X."/>
            <person name="Liu R."/>
            <person name="Wang L."/>
        </authorList>
    </citation>
    <scope>NUCLEOTIDE SEQUENCE [LARGE SCALE GENOMIC DNA]</scope>
    <source>
        <strain evidence="3 4">NG80-2</strain>
    </source>
</reference>
<evidence type="ECO:0000313" key="3">
    <source>
        <dbReference type="EMBL" id="ABO68148.1"/>
    </source>
</evidence>
<evidence type="ECO:0000313" key="4">
    <source>
        <dbReference type="Proteomes" id="UP000001578"/>
    </source>
</evidence>
<sequence>MEFLVALGFVGIIVGVVLFIVGKIKKKKYYGGVITIVSLVLFIIALIAMPPTEEQKNTESAETPKEEIQKESSKPAEENTEAKEDAKEQTNKEDVDWKSKIKEIAENDDKPADKYYAVEKLMMEYKTKFNKDEIEKFKNDIINDYKSGNYLSELDNHERMLTNIFKSYIVERNSEGAVKDFAFDYHQNLKYTYRGVDTVNSSAVKSNERQMDKALKEMGK</sequence>
<dbReference type="KEGG" id="gtn:GTNG_2803"/>
<keyword evidence="2" id="KW-1133">Transmembrane helix</keyword>
<dbReference type="RefSeq" id="WP_011888042.1">
    <property type="nucleotide sequence ID" value="NC_009328.1"/>
</dbReference>
<dbReference type="Proteomes" id="UP000001578">
    <property type="component" value="Chromosome"/>
</dbReference>
<dbReference type="eggNOG" id="ENOG503317D">
    <property type="taxonomic scope" value="Bacteria"/>
</dbReference>